<dbReference type="PROSITE" id="PS51257">
    <property type="entry name" value="PROKAR_LIPOPROTEIN"/>
    <property type="match status" value="1"/>
</dbReference>
<organism evidence="2 3">
    <name type="scientific">Ceratodon purpureus</name>
    <name type="common">Fire moss</name>
    <name type="synonym">Dicranum purpureum</name>
    <dbReference type="NCBI Taxonomy" id="3225"/>
    <lineage>
        <taxon>Eukaryota</taxon>
        <taxon>Viridiplantae</taxon>
        <taxon>Streptophyta</taxon>
        <taxon>Embryophyta</taxon>
        <taxon>Bryophyta</taxon>
        <taxon>Bryophytina</taxon>
        <taxon>Bryopsida</taxon>
        <taxon>Dicranidae</taxon>
        <taxon>Pseudoditrichales</taxon>
        <taxon>Ditrichaceae</taxon>
        <taxon>Ceratodon</taxon>
    </lineage>
</organism>
<protein>
    <recommendedName>
        <fullName evidence="4">SH3 domain-containing protein</fullName>
    </recommendedName>
</protein>
<evidence type="ECO:0008006" key="4">
    <source>
        <dbReference type="Google" id="ProtNLM"/>
    </source>
</evidence>
<keyword evidence="3" id="KW-1185">Reference proteome</keyword>
<evidence type="ECO:0000256" key="1">
    <source>
        <dbReference type="SAM" id="SignalP"/>
    </source>
</evidence>
<name>A0A8T0INX4_CERPU</name>
<comment type="caution">
    <text evidence="2">The sequence shown here is derived from an EMBL/GenBank/DDBJ whole genome shotgun (WGS) entry which is preliminary data.</text>
</comment>
<dbReference type="Gene3D" id="2.30.30.40">
    <property type="entry name" value="SH3 Domains"/>
    <property type="match status" value="1"/>
</dbReference>
<evidence type="ECO:0000313" key="2">
    <source>
        <dbReference type="EMBL" id="KAG0584705.1"/>
    </source>
</evidence>
<feature type="signal peptide" evidence="1">
    <location>
        <begin position="1"/>
        <end position="25"/>
    </location>
</feature>
<sequence>MAKSRLLSIFLVAVLVASCLCFAQGAITGTILNRTLLQGSPGAGTVVLTTLTPRTVVTVLCRTQSDFVFDDPWWLKVTVPATGMVGWVADYYVDCGGVGNCNIFQC</sequence>
<reference evidence="2" key="1">
    <citation type="submission" date="2020-06" db="EMBL/GenBank/DDBJ databases">
        <title>WGS assembly of Ceratodon purpureus strain R40.</title>
        <authorList>
            <person name="Carey S.B."/>
            <person name="Jenkins J."/>
            <person name="Shu S."/>
            <person name="Lovell J.T."/>
            <person name="Sreedasyam A."/>
            <person name="Maumus F."/>
            <person name="Tiley G.P."/>
            <person name="Fernandez-Pozo N."/>
            <person name="Barry K."/>
            <person name="Chen C."/>
            <person name="Wang M."/>
            <person name="Lipzen A."/>
            <person name="Daum C."/>
            <person name="Saski C.A."/>
            <person name="Payton A.C."/>
            <person name="Mcbreen J.C."/>
            <person name="Conrad R.E."/>
            <person name="Kollar L.M."/>
            <person name="Olsson S."/>
            <person name="Huttunen S."/>
            <person name="Landis J.B."/>
            <person name="Wickett N.J."/>
            <person name="Johnson M.G."/>
            <person name="Rensing S.A."/>
            <person name="Grimwood J."/>
            <person name="Schmutz J."/>
            <person name="Mcdaniel S.F."/>
        </authorList>
    </citation>
    <scope>NUCLEOTIDE SEQUENCE</scope>
    <source>
        <strain evidence="2">R40</strain>
    </source>
</reference>
<proteinExistence type="predicted"/>
<feature type="chain" id="PRO_5036274556" description="SH3 domain-containing protein" evidence="1">
    <location>
        <begin position="26"/>
        <end position="106"/>
    </location>
</feature>
<dbReference type="Proteomes" id="UP000822688">
    <property type="component" value="Chromosome 3"/>
</dbReference>
<dbReference type="EMBL" id="CM026423">
    <property type="protein sequence ID" value="KAG0584706.1"/>
    <property type="molecule type" value="Genomic_DNA"/>
</dbReference>
<evidence type="ECO:0000313" key="3">
    <source>
        <dbReference type="Proteomes" id="UP000822688"/>
    </source>
</evidence>
<accession>A0A8T0INX4</accession>
<keyword evidence="1" id="KW-0732">Signal</keyword>
<dbReference type="AlphaFoldDB" id="A0A8T0INX4"/>
<gene>
    <name evidence="2" type="ORF">KC19_3G229100</name>
</gene>
<dbReference type="EMBL" id="CM026423">
    <property type="protein sequence ID" value="KAG0584705.1"/>
    <property type="molecule type" value="Genomic_DNA"/>
</dbReference>
<dbReference type="EMBL" id="CM026423">
    <property type="protein sequence ID" value="KAG0584704.1"/>
    <property type="molecule type" value="Genomic_DNA"/>
</dbReference>